<evidence type="ECO:0000259" key="2">
    <source>
        <dbReference type="Pfam" id="PF15463"/>
    </source>
</evidence>
<reference evidence="3 4" key="1">
    <citation type="submission" date="2024-03" db="EMBL/GenBank/DDBJ databases">
        <title>Genome-scale model development and genomic sequencing of the oleaginous clade Lipomyces.</title>
        <authorList>
            <consortium name="Lawrence Berkeley National Laboratory"/>
            <person name="Czajka J.J."/>
            <person name="Han Y."/>
            <person name="Kim J."/>
            <person name="Mondo S.J."/>
            <person name="Hofstad B.A."/>
            <person name="Robles A."/>
            <person name="Haridas S."/>
            <person name="Riley R."/>
            <person name="LaButti K."/>
            <person name="Pangilinan J."/>
            <person name="Andreopoulos W."/>
            <person name="Lipzen A."/>
            <person name="Yan J."/>
            <person name="Wang M."/>
            <person name="Ng V."/>
            <person name="Grigoriev I.V."/>
            <person name="Spatafora J.W."/>
            <person name="Magnuson J.K."/>
            <person name="Baker S.E."/>
            <person name="Pomraning K.R."/>
        </authorList>
    </citation>
    <scope>NUCLEOTIDE SEQUENCE [LARGE SCALE GENOMIC DNA]</scope>
    <source>
        <strain evidence="3 4">Phaff 52-87</strain>
    </source>
</reference>
<sequence>MPPHRVPFAAGVVLPALARPDTRTSTAPPNHALKQLPSPQHIASSIARYSNSIGTSSNGTRPVLPQDLKLPFPAPVAQGISYINGGTAIRNSSATSDTRLRVPETVELLDDIVEEDDDDDLAGADKSGSTKTANRSSSLSADEITETDLNNLPETSVTTAAASDTTNKEQQQRPVVVSVQDDSQGSMLNVSSSFEVDESQFARDEEEFSKLLTAEASALPEHPASSSASTSPPPAQRSKRAPPSSSSSTSSSPPRRQPVGPYVYTSYTPITTPLADDDLASEYRKINHDPSELERYYGDMTFSEWAKAGDELVERAAGLIRRAVEIRKVKAEALAVLEKKIDEHARMLEERAEGIATEREKIRVRAVQLIDNQ</sequence>
<comment type="caution">
    <text evidence="3">The sequence shown here is derived from an EMBL/GenBank/DDBJ whole genome shotgun (WGS) entry which is preliminary data.</text>
</comment>
<feature type="compositionally biased region" description="Low complexity" evidence="1">
    <location>
        <begin position="172"/>
        <end position="184"/>
    </location>
</feature>
<evidence type="ECO:0000256" key="1">
    <source>
        <dbReference type="SAM" id="MobiDB-lite"/>
    </source>
</evidence>
<feature type="compositionally biased region" description="Low complexity" evidence="1">
    <location>
        <begin position="155"/>
        <end position="165"/>
    </location>
</feature>
<gene>
    <name evidence="3" type="ORF">BZA70DRAFT_295447</name>
</gene>
<dbReference type="RefSeq" id="XP_064767987.1">
    <property type="nucleotide sequence ID" value="XM_064914488.1"/>
</dbReference>
<proteinExistence type="predicted"/>
<feature type="region of interest" description="Disordered" evidence="1">
    <location>
        <begin position="218"/>
        <end position="265"/>
    </location>
</feature>
<feature type="compositionally biased region" description="Low complexity" evidence="1">
    <location>
        <begin position="241"/>
        <end position="258"/>
    </location>
</feature>
<dbReference type="GeneID" id="90040000"/>
<dbReference type="Proteomes" id="UP001498771">
    <property type="component" value="Unassembled WGS sequence"/>
</dbReference>
<feature type="region of interest" description="Disordered" evidence="1">
    <location>
        <begin position="17"/>
        <end position="39"/>
    </location>
</feature>
<evidence type="ECO:0000313" key="3">
    <source>
        <dbReference type="EMBL" id="KAK7204954.1"/>
    </source>
</evidence>
<feature type="compositionally biased region" description="Polar residues" evidence="1">
    <location>
        <begin position="127"/>
        <end position="140"/>
    </location>
</feature>
<dbReference type="InterPro" id="IPR029178">
    <property type="entry name" value="Ecm11_C"/>
</dbReference>
<feature type="domain" description="Extracellular mutant protein 11 C-terminal" evidence="2">
    <location>
        <begin position="281"/>
        <end position="368"/>
    </location>
</feature>
<protein>
    <recommendedName>
        <fullName evidence="2">Extracellular mutant protein 11 C-terminal domain-containing protein</fullName>
    </recommendedName>
</protein>
<name>A0ABR1F540_9ASCO</name>
<accession>A0ABR1F540</accession>
<dbReference type="Pfam" id="PF15463">
    <property type="entry name" value="ECM11"/>
    <property type="match status" value="1"/>
</dbReference>
<dbReference type="EMBL" id="JBBJBU010000006">
    <property type="protein sequence ID" value="KAK7204954.1"/>
    <property type="molecule type" value="Genomic_DNA"/>
</dbReference>
<feature type="compositionally biased region" description="Acidic residues" evidence="1">
    <location>
        <begin position="112"/>
        <end position="122"/>
    </location>
</feature>
<feature type="region of interest" description="Disordered" evidence="1">
    <location>
        <begin position="112"/>
        <end position="184"/>
    </location>
</feature>
<keyword evidence="4" id="KW-1185">Reference proteome</keyword>
<evidence type="ECO:0000313" key="4">
    <source>
        <dbReference type="Proteomes" id="UP001498771"/>
    </source>
</evidence>
<organism evidence="3 4">
    <name type="scientific">Myxozyma melibiosi</name>
    <dbReference type="NCBI Taxonomy" id="54550"/>
    <lineage>
        <taxon>Eukaryota</taxon>
        <taxon>Fungi</taxon>
        <taxon>Dikarya</taxon>
        <taxon>Ascomycota</taxon>
        <taxon>Saccharomycotina</taxon>
        <taxon>Lipomycetes</taxon>
        <taxon>Lipomycetales</taxon>
        <taxon>Lipomycetaceae</taxon>
        <taxon>Myxozyma</taxon>
    </lineage>
</organism>